<dbReference type="InterPro" id="IPR051229">
    <property type="entry name" value="ALYREF_mRNA_export"/>
</dbReference>
<proteinExistence type="predicted"/>
<keyword evidence="1 2" id="KW-0694">RNA-binding</keyword>
<protein>
    <recommendedName>
        <fullName evidence="4">RRM domain-containing protein</fullName>
    </recommendedName>
</protein>
<dbReference type="GO" id="GO:0003729">
    <property type="term" value="F:mRNA binding"/>
    <property type="evidence" value="ECO:0007669"/>
    <property type="project" value="TreeGrafter"/>
</dbReference>
<dbReference type="InterPro" id="IPR035979">
    <property type="entry name" value="RBD_domain_sf"/>
</dbReference>
<sequence>MSAMNIDKPLDDIVSANRQKKRGGRRTPARAQALGKAVPSPVSRARAAVSAKPAAQPSNITSDKIIVSNLPQDVNEGQVKELFASTVGALRSVSVHYDSNGRSKGIAEVTFSRKGDASKAFQQYNNRLIDGS</sequence>
<dbReference type="Proteomes" id="UP000305067">
    <property type="component" value="Unassembled WGS sequence"/>
</dbReference>
<dbReference type="PANTHER" id="PTHR19965:SF35">
    <property type="entry name" value="RNA ANNEALING PROTEIN YRA1"/>
    <property type="match status" value="1"/>
</dbReference>
<gene>
    <name evidence="5" type="ORF">BDV98DRAFT_592910</name>
</gene>
<name>A0A5C3QTR7_9AGAR</name>
<dbReference type="InterPro" id="IPR000504">
    <property type="entry name" value="RRM_dom"/>
</dbReference>
<dbReference type="PANTHER" id="PTHR19965">
    <property type="entry name" value="RNA AND EXPORT FACTOR BINDING PROTEIN"/>
    <property type="match status" value="1"/>
</dbReference>
<evidence type="ECO:0000256" key="1">
    <source>
        <dbReference type="ARBA" id="ARBA00022884"/>
    </source>
</evidence>
<dbReference type="SMART" id="SM00360">
    <property type="entry name" value="RRM"/>
    <property type="match status" value="1"/>
</dbReference>
<evidence type="ECO:0000313" key="5">
    <source>
        <dbReference type="EMBL" id="TFL01664.1"/>
    </source>
</evidence>
<dbReference type="GO" id="GO:0005634">
    <property type="term" value="C:nucleus"/>
    <property type="evidence" value="ECO:0007669"/>
    <property type="project" value="TreeGrafter"/>
</dbReference>
<accession>A0A5C3QTR7</accession>
<dbReference type="Pfam" id="PF00076">
    <property type="entry name" value="RRM_1"/>
    <property type="match status" value="1"/>
</dbReference>
<feature type="region of interest" description="Disordered" evidence="3">
    <location>
        <begin position="1"/>
        <end position="40"/>
    </location>
</feature>
<feature type="compositionally biased region" description="Basic residues" evidence="3">
    <location>
        <begin position="18"/>
        <end position="28"/>
    </location>
</feature>
<dbReference type="AlphaFoldDB" id="A0A5C3QTR7"/>
<dbReference type="STRING" id="1884261.A0A5C3QTR7"/>
<reference evidence="5 6" key="1">
    <citation type="journal article" date="2019" name="Nat. Ecol. Evol.">
        <title>Megaphylogeny resolves global patterns of mushroom evolution.</title>
        <authorList>
            <person name="Varga T."/>
            <person name="Krizsan K."/>
            <person name="Foldi C."/>
            <person name="Dima B."/>
            <person name="Sanchez-Garcia M."/>
            <person name="Sanchez-Ramirez S."/>
            <person name="Szollosi G.J."/>
            <person name="Szarkandi J.G."/>
            <person name="Papp V."/>
            <person name="Albert L."/>
            <person name="Andreopoulos W."/>
            <person name="Angelini C."/>
            <person name="Antonin V."/>
            <person name="Barry K.W."/>
            <person name="Bougher N.L."/>
            <person name="Buchanan P."/>
            <person name="Buyck B."/>
            <person name="Bense V."/>
            <person name="Catcheside P."/>
            <person name="Chovatia M."/>
            <person name="Cooper J."/>
            <person name="Damon W."/>
            <person name="Desjardin D."/>
            <person name="Finy P."/>
            <person name="Geml J."/>
            <person name="Haridas S."/>
            <person name="Hughes K."/>
            <person name="Justo A."/>
            <person name="Karasinski D."/>
            <person name="Kautmanova I."/>
            <person name="Kiss B."/>
            <person name="Kocsube S."/>
            <person name="Kotiranta H."/>
            <person name="LaButti K.M."/>
            <person name="Lechner B.E."/>
            <person name="Liimatainen K."/>
            <person name="Lipzen A."/>
            <person name="Lukacs Z."/>
            <person name="Mihaltcheva S."/>
            <person name="Morgado L.N."/>
            <person name="Niskanen T."/>
            <person name="Noordeloos M.E."/>
            <person name="Ohm R.A."/>
            <person name="Ortiz-Santana B."/>
            <person name="Ovrebo C."/>
            <person name="Racz N."/>
            <person name="Riley R."/>
            <person name="Savchenko A."/>
            <person name="Shiryaev A."/>
            <person name="Soop K."/>
            <person name="Spirin V."/>
            <person name="Szebenyi C."/>
            <person name="Tomsovsky M."/>
            <person name="Tulloss R.E."/>
            <person name="Uehling J."/>
            <person name="Grigoriev I.V."/>
            <person name="Vagvolgyi C."/>
            <person name="Papp T."/>
            <person name="Martin F.M."/>
            <person name="Miettinen O."/>
            <person name="Hibbett D.S."/>
            <person name="Nagy L.G."/>
        </authorList>
    </citation>
    <scope>NUCLEOTIDE SEQUENCE [LARGE SCALE GENOMIC DNA]</scope>
    <source>
        <strain evidence="5 6">CBS 309.79</strain>
    </source>
</reference>
<dbReference type="EMBL" id="ML178824">
    <property type="protein sequence ID" value="TFL01664.1"/>
    <property type="molecule type" value="Genomic_DNA"/>
</dbReference>
<dbReference type="PROSITE" id="PS50102">
    <property type="entry name" value="RRM"/>
    <property type="match status" value="1"/>
</dbReference>
<dbReference type="SUPFAM" id="SSF54928">
    <property type="entry name" value="RNA-binding domain, RBD"/>
    <property type="match status" value="1"/>
</dbReference>
<keyword evidence="6" id="KW-1185">Reference proteome</keyword>
<evidence type="ECO:0000313" key="6">
    <source>
        <dbReference type="Proteomes" id="UP000305067"/>
    </source>
</evidence>
<dbReference type="InterPro" id="IPR012677">
    <property type="entry name" value="Nucleotide-bd_a/b_plait_sf"/>
</dbReference>
<organism evidence="5 6">
    <name type="scientific">Pterulicium gracile</name>
    <dbReference type="NCBI Taxonomy" id="1884261"/>
    <lineage>
        <taxon>Eukaryota</taxon>
        <taxon>Fungi</taxon>
        <taxon>Dikarya</taxon>
        <taxon>Basidiomycota</taxon>
        <taxon>Agaricomycotina</taxon>
        <taxon>Agaricomycetes</taxon>
        <taxon>Agaricomycetidae</taxon>
        <taxon>Agaricales</taxon>
        <taxon>Pleurotineae</taxon>
        <taxon>Pterulaceae</taxon>
        <taxon>Pterulicium</taxon>
    </lineage>
</organism>
<feature type="domain" description="RRM" evidence="4">
    <location>
        <begin position="63"/>
        <end position="132"/>
    </location>
</feature>
<evidence type="ECO:0000259" key="4">
    <source>
        <dbReference type="PROSITE" id="PS50102"/>
    </source>
</evidence>
<evidence type="ECO:0000256" key="3">
    <source>
        <dbReference type="SAM" id="MobiDB-lite"/>
    </source>
</evidence>
<evidence type="ECO:0000256" key="2">
    <source>
        <dbReference type="PROSITE-ProRule" id="PRU00176"/>
    </source>
</evidence>
<dbReference type="OrthoDB" id="346839at2759"/>
<dbReference type="Gene3D" id="3.30.70.330">
    <property type="match status" value="1"/>
</dbReference>